<name>A0A450VMS6_9GAMM</name>
<proteinExistence type="predicted"/>
<dbReference type="SUPFAM" id="SSF142433">
    <property type="entry name" value="CinA-like"/>
    <property type="match status" value="1"/>
</dbReference>
<feature type="domain" description="CinA C-terminal" evidence="1">
    <location>
        <begin position="9"/>
        <end position="130"/>
    </location>
</feature>
<dbReference type="Pfam" id="PF02464">
    <property type="entry name" value="CinA"/>
    <property type="match status" value="1"/>
</dbReference>
<accession>A0A450VMS6</accession>
<evidence type="ECO:0000313" key="2">
    <source>
        <dbReference type="EMBL" id="VFJ47668.1"/>
    </source>
</evidence>
<dbReference type="EMBL" id="CAADFA010000707">
    <property type="protein sequence ID" value="VFJ73172.1"/>
    <property type="molecule type" value="Genomic_DNA"/>
</dbReference>
<organism evidence="4">
    <name type="scientific">Candidatus Kentrum sp. FM</name>
    <dbReference type="NCBI Taxonomy" id="2126340"/>
    <lineage>
        <taxon>Bacteria</taxon>
        <taxon>Pseudomonadati</taxon>
        <taxon>Pseudomonadota</taxon>
        <taxon>Gammaproteobacteria</taxon>
        <taxon>Candidatus Kentrum</taxon>
    </lineage>
</organism>
<sequence>MIHMDTLRALVTHVGKRLAHRNLLLVTAESCTGGGIAEAVTAIAGSSGWFDRGFVTYSNRSKQEMLGVSSITLQVHGAVSEAVAREMATGALMHSIAHIGVAVSGIAGPGGGTATKPVGMVCFAWTMNTRAMQTGDRKDPAVEDGLCRSTTRYFMGDREDIRREAVVTALEGVIEILGSVDISPRNRPN</sequence>
<evidence type="ECO:0000259" key="1">
    <source>
        <dbReference type="Pfam" id="PF02464"/>
    </source>
</evidence>
<dbReference type="EMBL" id="CAADFL010000010">
    <property type="protein sequence ID" value="VFK06093.1"/>
    <property type="molecule type" value="Genomic_DNA"/>
</dbReference>
<reference evidence="4" key="1">
    <citation type="submission" date="2019-02" db="EMBL/GenBank/DDBJ databases">
        <authorList>
            <person name="Gruber-Vodicka R. H."/>
            <person name="Seah K. B. B."/>
        </authorList>
    </citation>
    <scope>NUCLEOTIDE SEQUENCE</scope>
    <source>
        <strain evidence="2">BECK_BZ163</strain>
        <strain evidence="4">BECK_BZ164</strain>
        <strain evidence="3">BECK_BZ165</strain>
    </source>
</reference>
<dbReference type="InterPro" id="IPR008136">
    <property type="entry name" value="CinA_C"/>
</dbReference>
<evidence type="ECO:0000313" key="3">
    <source>
        <dbReference type="EMBL" id="VFJ73172.1"/>
    </source>
</evidence>
<evidence type="ECO:0000313" key="4">
    <source>
        <dbReference type="EMBL" id="VFK06093.1"/>
    </source>
</evidence>
<dbReference type="InterPro" id="IPR036653">
    <property type="entry name" value="CinA-like_C"/>
</dbReference>
<dbReference type="AlphaFoldDB" id="A0A450VMS6"/>
<dbReference type="EMBL" id="CAADEZ010000050">
    <property type="protein sequence ID" value="VFJ47668.1"/>
    <property type="molecule type" value="Genomic_DNA"/>
</dbReference>
<dbReference type="Gene3D" id="3.90.950.20">
    <property type="entry name" value="CinA-like"/>
    <property type="match status" value="1"/>
</dbReference>
<gene>
    <name evidence="2" type="ORF">BECKFM1743A_GA0114220_100504</name>
    <name evidence="4" type="ORF">BECKFM1743B_GA0114221_100109</name>
    <name evidence="3" type="ORF">BECKFM1743C_GA0114222_107072</name>
</gene>
<protein>
    <submittedName>
        <fullName evidence="4">Nicotinamide-nucleotide amidase</fullName>
    </submittedName>
</protein>
<dbReference type="NCBIfam" id="TIGR00199">
    <property type="entry name" value="PncC_domain"/>
    <property type="match status" value="1"/>
</dbReference>